<evidence type="ECO:0000256" key="4">
    <source>
        <dbReference type="ARBA" id="ARBA00022692"/>
    </source>
</evidence>
<reference evidence="9 10" key="3">
    <citation type="journal article" date="2011" name="Nat. Chem. Biol.">
        <title>Reveromycin A biosynthesis uses RevG and RevJ for stereospecific spiroacetal formation.</title>
        <authorList>
            <person name="Takahashi S."/>
            <person name="Toyoda A."/>
            <person name="Sekiyama Y."/>
            <person name="Takagi H."/>
            <person name="Nogawa T."/>
            <person name="Uramoto M."/>
            <person name="Suzuki R."/>
            <person name="Koshino H."/>
            <person name="Kumano T."/>
            <person name="Panthee S."/>
            <person name="Dairi T."/>
            <person name="Ishikawa J."/>
            <person name="Ikeda H."/>
            <person name="Sakaki Y."/>
            <person name="Osada H."/>
        </authorList>
    </citation>
    <scope>NUCLEOTIDE SEQUENCE [LARGE SCALE GENOMIC DNA]</scope>
    <source>
        <strain evidence="9 10">SN-593</strain>
    </source>
</reference>
<feature type="domain" description="EccD-like transmembrane" evidence="8">
    <location>
        <begin position="122"/>
        <end position="461"/>
    </location>
</feature>
<reference evidence="9 10" key="2">
    <citation type="journal article" date="2011" name="J. Antibiot.">
        <title>Furaquinocins I and J: novel polyketide isoprenoid hybrid compounds from Streptomyces reveromyceticus SN-593.</title>
        <authorList>
            <person name="Panthee S."/>
            <person name="Takahashi S."/>
            <person name="Takagi H."/>
            <person name="Nogawa T."/>
            <person name="Oowada E."/>
            <person name="Uramoto M."/>
            <person name="Osada H."/>
        </authorList>
    </citation>
    <scope>NUCLEOTIDE SEQUENCE [LARGE SCALE GENOMIC DNA]</scope>
    <source>
        <strain evidence="9 10">SN-593</strain>
    </source>
</reference>
<feature type="transmembrane region" description="Helical" evidence="7">
    <location>
        <begin position="320"/>
        <end position="338"/>
    </location>
</feature>
<dbReference type="InterPro" id="IPR044049">
    <property type="entry name" value="EccD_transm"/>
</dbReference>
<name>A0A7U3UQP6_9ACTN</name>
<evidence type="ECO:0000259" key="8">
    <source>
        <dbReference type="Pfam" id="PF19053"/>
    </source>
</evidence>
<dbReference type="GO" id="GO:0005886">
    <property type="term" value="C:plasma membrane"/>
    <property type="evidence" value="ECO:0007669"/>
    <property type="project" value="UniProtKB-SubCell"/>
</dbReference>
<evidence type="ECO:0000256" key="1">
    <source>
        <dbReference type="ARBA" id="ARBA00004651"/>
    </source>
</evidence>
<dbReference type="RefSeq" id="WP_202233285.1">
    <property type="nucleotide sequence ID" value="NZ_AP018365.1"/>
</dbReference>
<dbReference type="Gene3D" id="3.10.20.90">
    <property type="entry name" value="Phosphatidylinositol 3-kinase Catalytic Subunit, Chain A, domain 1"/>
    <property type="match status" value="1"/>
</dbReference>
<evidence type="ECO:0000256" key="2">
    <source>
        <dbReference type="ARBA" id="ARBA00006162"/>
    </source>
</evidence>
<keyword evidence="5 7" id="KW-1133">Transmembrane helix</keyword>
<evidence type="ECO:0000256" key="3">
    <source>
        <dbReference type="ARBA" id="ARBA00022475"/>
    </source>
</evidence>
<organism evidence="9 10">
    <name type="scientific">Actinacidiphila reveromycinica</name>
    <dbReference type="NCBI Taxonomy" id="659352"/>
    <lineage>
        <taxon>Bacteria</taxon>
        <taxon>Bacillati</taxon>
        <taxon>Actinomycetota</taxon>
        <taxon>Actinomycetes</taxon>
        <taxon>Kitasatosporales</taxon>
        <taxon>Streptomycetaceae</taxon>
        <taxon>Actinacidiphila</taxon>
    </lineage>
</organism>
<evidence type="ECO:0000256" key="5">
    <source>
        <dbReference type="ARBA" id="ARBA00022989"/>
    </source>
</evidence>
<reference evidence="9 10" key="1">
    <citation type="journal article" date="2010" name="J. Bacteriol.">
        <title>Biochemical characterization of a novel indole prenyltransferase from Streptomyces sp. SN-593.</title>
        <authorList>
            <person name="Takahashi S."/>
            <person name="Takagi H."/>
            <person name="Toyoda A."/>
            <person name="Uramoto M."/>
            <person name="Nogawa T."/>
            <person name="Ueki M."/>
            <person name="Sakaki Y."/>
            <person name="Osada H."/>
        </authorList>
    </citation>
    <scope>NUCLEOTIDE SEQUENCE [LARGE SCALE GENOMIC DNA]</scope>
    <source>
        <strain evidence="9 10">SN-593</strain>
    </source>
</reference>
<keyword evidence="3" id="KW-1003">Cell membrane</keyword>
<dbReference type="InterPro" id="IPR024962">
    <property type="entry name" value="YukD-like"/>
</dbReference>
<dbReference type="EMBL" id="AP018365">
    <property type="protein sequence ID" value="BBA96921.1"/>
    <property type="molecule type" value="Genomic_DNA"/>
</dbReference>
<feature type="transmembrane region" description="Helical" evidence="7">
    <location>
        <begin position="344"/>
        <end position="361"/>
    </location>
</feature>
<feature type="transmembrane region" description="Helical" evidence="7">
    <location>
        <begin position="176"/>
        <end position="199"/>
    </location>
</feature>
<dbReference type="Pfam" id="PF19053">
    <property type="entry name" value="EccD"/>
    <property type="match status" value="1"/>
</dbReference>
<comment type="subcellular location">
    <subcellularLocation>
        <location evidence="1">Cell membrane</location>
        <topology evidence="1">Multi-pass membrane protein</topology>
    </subcellularLocation>
</comment>
<accession>A0A7U3UQP6</accession>
<gene>
    <name evidence="9" type="ORF">RVR_2443</name>
</gene>
<evidence type="ECO:0000313" key="9">
    <source>
        <dbReference type="EMBL" id="BBA96921.1"/>
    </source>
</evidence>
<dbReference type="Pfam" id="PF08817">
    <property type="entry name" value="YukD"/>
    <property type="match status" value="1"/>
</dbReference>
<dbReference type="AlphaFoldDB" id="A0A7U3UQP6"/>
<dbReference type="Proteomes" id="UP000595703">
    <property type="component" value="Chromosome"/>
</dbReference>
<feature type="transmembrane region" description="Helical" evidence="7">
    <location>
        <begin position="149"/>
        <end position="169"/>
    </location>
</feature>
<keyword evidence="4 7" id="KW-0812">Transmembrane</keyword>
<proteinExistence type="inferred from homology"/>
<keyword evidence="6 7" id="KW-0472">Membrane</keyword>
<dbReference type="KEGG" id="arev:RVR_2443"/>
<evidence type="ECO:0000256" key="7">
    <source>
        <dbReference type="SAM" id="Phobius"/>
    </source>
</evidence>
<comment type="similarity">
    <text evidence="2">Belongs to the EccD/Snm4 family.</text>
</comment>
<feature type="transmembrane region" description="Helical" evidence="7">
    <location>
        <begin position="124"/>
        <end position="143"/>
    </location>
</feature>
<keyword evidence="10" id="KW-1185">Reference proteome</keyword>
<feature type="transmembrane region" description="Helical" evidence="7">
    <location>
        <begin position="398"/>
        <end position="417"/>
    </location>
</feature>
<feature type="transmembrane region" description="Helical" evidence="7">
    <location>
        <begin position="373"/>
        <end position="392"/>
    </location>
</feature>
<evidence type="ECO:0000256" key="6">
    <source>
        <dbReference type="ARBA" id="ARBA00023136"/>
    </source>
</evidence>
<sequence length="462" mass="46762">MTTSAPPSAAPPADVCRITVEGPTGRADLAVPVTLPVAALLPVLLRHAGMPDGDGRTWVLQRLGDQPLDAEGTPQTLGLRHGDVLYMRTAEEALPSLHFDDIADGVAHVVSARGGRWSPTATRVLALVGSGLALVTLGAGLLMAGPSAVVATAAGADALLLASGCVAAARLAVHRSVVLTAGGGALAFGALAGLAVPAVGGGGFSPDRPGLLLAAAWTAVIAGSLLALRAVPAALPGSILLAAAAGATACGLEAGGCSAGQAAALTAGTLFVLGHLGPRAALRLARLRVPQLPYDADELQQDIEPQPEEVLRSRATVASVLLDSLAVASAVFYLPTWWLITQRGGWTCWVVPLVFGASVLLRARELTGVVQRVATVIGGAAGPVAVAMFVVAPHGTGTRLVVLVAMLAVACGLLLAAERLPGRRLLPIWGHLGDIAEWITTIALVPLLLQVVHIYAHVRALA</sequence>
<feature type="transmembrane region" description="Helical" evidence="7">
    <location>
        <begin position="211"/>
        <end position="231"/>
    </location>
</feature>
<dbReference type="NCBIfam" id="TIGR03920">
    <property type="entry name" value="T7SS_EccD"/>
    <property type="match status" value="1"/>
</dbReference>
<reference evidence="9 10" key="4">
    <citation type="journal article" date="2020" name="Sci. Rep.">
        <title>beta-carboline chemical signals induce reveromycin production through a LuxR family regulator in Streptomyces sp. SN-593.</title>
        <authorList>
            <person name="Panthee S."/>
            <person name="Kito N."/>
            <person name="Hayashi T."/>
            <person name="Shimizu T."/>
            <person name="Ishikawa J."/>
            <person name="Hamamoto H."/>
            <person name="Osada H."/>
            <person name="Takahashi S."/>
        </authorList>
    </citation>
    <scope>NUCLEOTIDE SEQUENCE [LARGE SCALE GENOMIC DNA]</scope>
    <source>
        <strain evidence="9 10">SN-593</strain>
    </source>
</reference>
<dbReference type="InterPro" id="IPR006707">
    <property type="entry name" value="T7SS_EccD"/>
</dbReference>
<protein>
    <recommendedName>
        <fullName evidence="8">EccD-like transmembrane domain-containing protein</fullName>
    </recommendedName>
</protein>
<evidence type="ECO:0000313" key="10">
    <source>
        <dbReference type="Proteomes" id="UP000595703"/>
    </source>
</evidence>
<feature type="transmembrane region" description="Helical" evidence="7">
    <location>
        <begin position="438"/>
        <end position="456"/>
    </location>
</feature>